<proteinExistence type="inferred from homology"/>
<comment type="caution">
    <text evidence="8">The sequence shown here is derived from an EMBL/GenBank/DDBJ whole genome shotgun (WGS) entry which is preliminary data.</text>
</comment>
<protein>
    <recommendedName>
        <fullName evidence="6">Heme-binding protein 1</fullName>
    </recommendedName>
</protein>
<comment type="subunit">
    <text evidence="3">Monomer.</text>
</comment>
<evidence type="ECO:0000256" key="7">
    <source>
        <dbReference type="SAM" id="SignalP"/>
    </source>
</evidence>
<comment type="function">
    <text evidence="5">May bind free porphyrinogens that may be present in the cell and thus facilitate removal of these potentially toxic compound. Binds with a high affinity to one molecule of heme or porphyrins. It binds metalloporphyrins, free porphyrins and N-methylprotoporphyrin with similar affinities.</text>
</comment>
<accession>A0AAV4GEY7</accession>
<reference evidence="8 9" key="1">
    <citation type="journal article" date="2021" name="Elife">
        <title>Chloroplast acquisition without the gene transfer in kleptoplastic sea slugs, Plakobranchus ocellatus.</title>
        <authorList>
            <person name="Maeda T."/>
            <person name="Takahashi S."/>
            <person name="Yoshida T."/>
            <person name="Shimamura S."/>
            <person name="Takaki Y."/>
            <person name="Nagai Y."/>
            <person name="Toyoda A."/>
            <person name="Suzuki Y."/>
            <person name="Arimoto A."/>
            <person name="Ishii H."/>
            <person name="Satoh N."/>
            <person name="Nishiyama T."/>
            <person name="Hasebe M."/>
            <person name="Maruyama T."/>
            <person name="Minagawa J."/>
            <person name="Obokata J."/>
            <person name="Shigenobu S."/>
        </authorList>
    </citation>
    <scope>NUCLEOTIDE SEQUENCE [LARGE SCALE GENOMIC DNA]</scope>
</reference>
<keyword evidence="7" id="KW-0732">Signal</keyword>
<comment type="similarity">
    <text evidence="2">Belongs to the HEBP family.</text>
</comment>
<evidence type="ECO:0000256" key="1">
    <source>
        <dbReference type="ARBA" id="ARBA00004496"/>
    </source>
</evidence>
<dbReference type="Pfam" id="PF04832">
    <property type="entry name" value="SOUL"/>
    <property type="match status" value="1"/>
</dbReference>
<dbReference type="InterPro" id="IPR006917">
    <property type="entry name" value="SOUL_heme-bd"/>
</dbReference>
<evidence type="ECO:0000313" key="9">
    <source>
        <dbReference type="Proteomes" id="UP000762676"/>
    </source>
</evidence>
<evidence type="ECO:0000256" key="4">
    <source>
        <dbReference type="ARBA" id="ARBA00022490"/>
    </source>
</evidence>
<keyword evidence="4" id="KW-0963">Cytoplasm</keyword>
<dbReference type="PANTHER" id="PTHR11220:SF69">
    <property type="entry name" value="HEME-BINDING PROTEIN 2"/>
    <property type="match status" value="1"/>
</dbReference>
<dbReference type="Proteomes" id="UP000762676">
    <property type="component" value="Unassembled WGS sequence"/>
</dbReference>
<dbReference type="FunFam" id="3.20.80.10:FF:000003">
    <property type="entry name" value="Heme-binding protein 1"/>
    <property type="match status" value="1"/>
</dbReference>
<organism evidence="8 9">
    <name type="scientific">Elysia marginata</name>
    <dbReference type="NCBI Taxonomy" id="1093978"/>
    <lineage>
        <taxon>Eukaryota</taxon>
        <taxon>Metazoa</taxon>
        <taxon>Spiralia</taxon>
        <taxon>Lophotrochozoa</taxon>
        <taxon>Mollusca</taxon>
        <taxon>Gastropoda</taxon>
        <taxon>Heterobranchia</taxon>
        <taxon>Euthyneura</taxon>
        <taxon>Panpulmonata</taxon>
        <taxon>Sacoglossa</taxon>
        <taxon>Placobranchoidea</taxon>
        <taxon>Plakobranchidae</taxon>
        <taxon>Elysia</taxon>
    </lineage>
</organism>
<dbReference type="InterPro" id="IPR011256">
    <property type="entry name" value="Reg_factor_effector_dom_sf"/>
</dbReference>
<dbReference type="SUPFAM" id="SSF55136">
    <property type="entry name" value="Probable bacterial effector-binding domain"/>
    <property type="match status" value="1"/>
</dbReference>
<feature type="chain" id="PRO_5043876023" description="Heme-binding protein 1" evidence="7">
    <location>
        <begin position="29"/>
        <end position="222"/>
    </location>
</feature>
<dbReference type="Gene3D" id="3.20.80.10">
    <property type="entry name" value="Regulatory factor, effector binding domain"/>
    <property type="match status" value="1"/>
</dbReference>
<dbReference type="GO" id="GO:0005737">
    <property type="term" value="C:cytoplasm"/>
    <property type="evidence" value="ECO:0007669"/>
    <property type="project" value="UniProtKB-SubCell"/>
</dbReference>
<keyword evidence="9" id="KW-1185">Reference proteome</keyword>
<evidence type="ECO:0000256" key="6">
    <source>
        <dbReference type="ARBA" id="ARBA00040755"/>
    </source>
</evidence>
<gene>
    <name evidence="8" type="ORF">ElyMa_005980600</name>
</gene>
<name>A0AAV4GEY7_9GAST</name>
<evidence type="ECO:0000313" key="8">
    <source>
        <dbReference type="EMBL" id="GFR83655.1"/>
    </source>
</evidence>
<dbReference type="GO" id="GO:0020037">
    <property type="term" value="F:heme binding"/>
    <property type="evidence" value="ECO:0007669"/>
    <property type="project" value="TreeGrafter"/>
</dbReference>
<feature type="signal peptide" evidence="7">
    <location>
        <begin position="1"/>
        <end position="28"/>
    </location>
</feature>
<evidence type="ECO:0000256" key="5">
    <source>
        <dbReference type="ARBA" id="ARBA00037673"/>
    </source>
</evidence>
<evidence type="ECO:0000256" key="2">
    <source>
        <dbReference type="ARBA" id="ARBA00009817"/>
    </source>
</evidence>
<evidence type="ECO:0000256" key="3">
    <source>
        <dbReference type="ARBA" id="ARBA00011245"/>
    </source>
</evidence>
<comment type="subcellular location">
    <subcellularLocation>
        <location evidence="1">Cytoplasm</location>
    </subcellularLocation>
</comment>
<sequence>MFGLGLSGQTTRLVVAVFFVVCGYLVVAQDSSNEGQPSSTDEPAFCNGLECPKFKEINKTQNYEERDYAPSRWVSTRLDAVKYDEAVDVLMMKLYHYIAGKNSRNQAIPMTAPVLCHVVLGRDGAHGESNITMFLYLSPSLTDPPEPTDNAVVLTDLPEQKVFTRSFGGFAKEDDYLKNTMALAEALVRDSEDFDNSYFYTASYDSPFKPLNRHNEVWYVAK</sequence>
<dbReference type="EMBL" id="BMAT01012022">
    <property type="protein sequence ID" value="GFR83655.1"/>
    <property type="molecule type" value="Genomic_DNA"/>
</dbReference>
<dbReference type="PANTHER" id="PTHR11220">
    <property type="entry name" value="HEME-BINDING PROTEIN-RELATED"/>
    <property type="match status" value="1"/>
</dbReference>
<dbReference type="AlphaFoldDB" id="A0AAV4GEY7"/>